<sequence length="211" mass="22532">MTENQPESGGAVALGKFRLHGRQQADDPPERKLFLFAAFDTCKSKRPEKQGNCVPDAAAALPKQTVPDRAARVRSGSPCAGRRGPRATLATLGGNRTAEWNKRTTDIDDGDARWVINCGPTMLPGEKRILACAEAPRKPGINVGRIGRAGVDGGKSRATGGPRVTARNLCRPPGVVVGNPMIKTTTMLPMMMTGSLMMMVFIAVFYVTADI</sequence>
<accession>A0A182JHU0</accession>
<name>A0A182JHU0_ANOAO</name>
<dbReference type="EnsemblMetazoa" id="AATE018372-RA">
    <property type="protein sequence ID" value="AATE018372-PA.1"/>
    <property type="gene ID" value="AATE018372"/>
</dbReference>
<protein>
    <submittedName>
        <fullName evidence="1">Uncharacterized protein</fullName>
    </submittedName>
</protein>
<proteinExistence type="predicted"/>
<dbReference type="AlphaFoldDB" id="A0A182JHU0"/>
<organism evidence="1">
    <name type="scientific">Anopheles atroparvus</name>
    <name type="common">European mosquito</name>
    <dbReference type="NCBI Taxonomy" id="41427"/>
    <lineage>
        <taxon>Eukaryota</taxon>
        <taxon>Metazoa</taxon>
        <taxon>Ecdysozoa</taxon>
        <taxon>Arthropoda</taxon>
        <taxon>Hexapoda</taxon>
        <taxon>Insecta</taxon>
        <taxon>Pterygota</taxon>
        <taxon>Neoptera</taxon>
        <taxon>Endopterygota</taxon>
        <taxon>Diptera</taxon>
        <taxon>Nematocera</taxon>
        <taxon>Culicoidea</taxon>
        <taxon>Culicidae</taxon>
        <taxon>Anophelinae</taxon>
        <taxon>Anopheles</taxon>
    </lineage>
</organism>
<reference evidence="1" key="1">
    <citation type="submission" date="2022-08" db="UniProtKB">
        <authorList>
            <consortium name="EnsemblMetazoa"/>
        </authorList>
    </citation>
    <scope>IDENTIFICATION</scope>
    <source>
        <strain evidence="1">EBRO</strain>
    </source>
</reference>
<evidence type="ECO:0000313" key="1">
    <source>
        <dbReference type="EnsemblMetazoa" id="AATE018372-PA.1"/>
    </source>
</evidence>
<dbReference type="VEuPathDB" id="VectorBase:AATE018372"/>